<dbReference type="PROSITE" id="PS51495">
    <property type="entry name" value="GLUE"/>
    <property type="match status" value="1"/>
</dbReference>
<dbReference type="GO" id="GO:0045053">
    <property type="term" value="P:protein retention in Golgi apparatus"/>
    <property type="evidence" value="ECO:0007669"/>
    <property type="project" value="EnsemblFungi"/>
</dbReference>
<evidence type="ECO:0000256" key="7">
    <source>
        <dbReference type="RuleBase" id="RU367095"/>
    </source>
</evidence>
<dbReference type="KEGG" id="ndi:NDAI_0J02640"/>
<dbReference type="Pfam" id="PF04157">
    <property type="entry name" value="EAP30"/>
    <property type="match status" value="1"/>
</dbReference>
<dbReference type="GeneID" id="11494493"/>
<dbReference type="GO" id="GO:0000122">
    <property type="term" value="P:negative regulation of transcription by RNA polymerase II"/>
    <property type="evidence" value="ECO:0007669"/>
    <property type="project" value="EnsemblFungi"/>
</dbReference>
<comment type="function">
    <text evidence="7">Component of the ESCRT-II complex (endosomal sorting complex required for transport II), which is required for multivesicular body (MVB) formation and sorting of endosomal cargo proteins into MVBs.</text>
</comment>
<keyword evidence="7" id="KW-0967">Endosome</keyword>
<protein>
    <recommendedName>
        <fullName evidence="7">Vacuolar protein-sorting-associated protein 36</fullName>
    </recommendedName>
    <alternativeName>
        <fullName evidence="7">ESCRT-II complex subunit VPS36</fullName>
    </alternativeName>
</protein>
<keyword evidence="4" id="KW-0863">Zinc-finger</keyword>
<dbReference type="CDD" id="cd13227">
    <property type="entry name" value="PH-GRAM-like_Vps36"/>
    <property type="match status" value="1"/>
</dbReference>
<comment type="similarity">
    <text evidence="1 7">Belongs to the VPS36 family.</text>
</comment>
<accession>G0WH78</accession>
<dbReference type="Gene3D" id="2.30.30.380">
    <property type="entry name" value="Zn-finger domain of Sec23/24"/>
    <property type="match status" value="1"/>
</dbReference>
<dbReference type="GO" id="GO:0031902">
    <property type="term" value="C:late endosome membrane"/>
    <property type="evidence" value="ECO:0007669"/>
    <property type="project" value="UniProtKB-UniRule"/>
</dbReference>
<dbReference type="InterPro" id="IPR040608">
    <property type="entry name" value="Snf8/Vps36"/>
</dbReference>
<keyword evidence="7" id="KW-0963">Cytoplasm</keyword>
<organism evidence="9 10">
    <name type="scientific">Naumovozyma dairenensis (strain ATCC 10597 / BCRC 20456 / CBS 421 / NBRC 0211 / NRRL Y-12639)</name>
    <name type="common">Saccharomyces dairenensis</name>
    <dbReference type="NCBI Taxonomy" id="1071378"/>
    <lineage>
        <taxon>Eukaryota</taxon>
        <taxon>Fungi</taxon>
        <taxon>Dikarya</taxon>
        <taxon>Ascomycota</taxon>
        <taxon>Saccharomycotina</taxon>
        <taxon>Saccharomycetes</taxon>
        <taxon>Saccharomycetales</taxon>
        <taxon>Saccharomycetaceae</taxon>
        <taxon>Naumovozyma</taxon>
    </lineage>
</organism>
<evidence type="ECO:0000259" key="8">
    <source>
        <dbReference type="PROSITE" id="PS51495"/>
    </source>
</evidence>
<keyword evidence="6 7" id="KW-0653">Protein transport</keyword>
<dbReference type="OrthoDB" id="271448at2759"/>
<dbReference type="GO" id="GO:0016236">
    <property type="term" value="P:macroautophagy"/>
    <property type="evidence" value="ECO:0007669"/>
    <property type="project" value="EnsemblFungi"/>
</dbReference>
<dbReference type="GO" id="GO:0008270">
    <property type="term" value="F:zinc ion binding"/>
    <property type="evidence" value="ECO:0007669"/>
    <property type="project" value="UniProtKB-KW"/>
</dbReference>
<dbReference type="Pfam" id="PF11605">
    <property type="entry name" value="Vps36_ESCRT-II"/>
    <property type="match status" value="1"/>
</dbReference>
<dbReference type="InterPro" id="IPR036390">
    <property type="entry name" value="WH_DNA-bd_sf"/>
</dbReference>
<reference evidence="9 10" key="1">
    <citation type="journal article" date="2011" name="Proc. Natl. Acad. Sci. U.S.A.">
        <title>Evolutionary erosion of yeast sex chromosomes by mating-type switching accidents.</title>
        <authorList>
            <person name="Gordon J.L."/>
            <person name="Armisen D."/>
            <person name="Proux-Wera E."/>
            <person name="Oheigeartaigh S.S."/>
            <person name="Byrne K.P."/>
            <person name="Wolfe K.H."/>
        </authorList>
    </citation>
    <scope>NUCLEOTIDE SEQUENCE [LARGE SCALE GENOMIC DNA]</scope>
    <source>
        <strain evidence="10">ATCC 10597 / BCRC 20456 / CBS 421 / NBRC 0211 / NRRL Y-12639</strain>
    </source>
</reference>
<dbReference type="InterPro" id="IPR011993">
    <property type="entry name" value="PH-like_dom_sf"/>
</dbReference>
<dbReference type="GO" id="GO:0000814">
    <property type="term" value="C:ESCRT II complex"/>
    <property type="evidence" value="ECO:0007669"/>
    <property type="project" value="UniProtKB-UniRule"/>
</dbReference>
<keyword evidence="2 7" id="KW-0813">Transport</keyword>
<dbReference type="GO" id="GO:0032258">
    <property type="term" value="P:cytoplasm to vacuole targeting by the Cvt pathway"/>
    <property type="evidence" value="ECO:0007669"/>
    <property type="project" value="EnsemblFungi"/>
</dbReference>
<dbReference type="PANTHER" id="PTHR13128">
    <property type="entry name" value="VACUOLAR PROTEIN-SORTING-ASSOCIATED PROTEIN 36"/>
    <property type="match status" value="1"/>
</dbReference>
<dbReference type="InterPro" id="IPR036388">
    <property type="entry name" value="WH-like_DNA-bd_sf"/>
</dbReference>
<sequence>MQCWKFMTTTSSGQPILRENEKDILMDQSVGLYHGKLKITNRQSGRIYLTSQRIIYIDDLSPTKLSLSLELDDIKKIDYSSSFLRRSAKMIIFITKNNNNNDNTAQDDTMTNLEEITSTTWVCPFCMVTNESIYKDLSSEIPTCENCGITPDFQMIKSSINISSQVFNTKENSKKNENVCPACTFINHPQIGICEICGTRLSNSSKIRLKANKKFKSLEDSRLQLKLEKHSNSDEDINKNTEALNVEFVQLSFRKSDGLLFFEASEKALRNFKINNIDTTNSNDNKRKQIFNQNLASINGIKVKGDNDIDNELPFLETNLKKIGITSLEKSRENQLLNNNILFNNALSDLNSLMNLATKIERLYRNKNISENNQKSLPAIPSLIIDRDKFYNKDLFLDEIAREIYDFAISEFTTSRNPSSKNSSKSKHIIITLVDLYAMYNKSMRIGIGLISPLEMKEACQRFGKLGLNELKLTTINKRVLCLSTSNSFDYLKEEILRILTDNPGCDLLGLTNLINNNTNSVNNTNTSTDTTANAWTMGVITETLQNCVNEGDLLIDEQISGIHYYGNIYWKI</sequence>
<evidence type="ECO:0000256" key="4">
    <source>
        <dbReference type="ARBA" id="ARBA00022771"/>
    </source>
</evidence>
<evidence type="ECO:0000313" key="9">
    <source>
        <dbReference type="EMBL" id="CCD27156.1"/>
    </source>
</evidence>
<dbReference type="InterPro" id="IPR021648">
    <property type="entry name" value="GLUE_dom"/>
</dbReference>
<keyword evidence="3" id="KW-0479">Metal-binding</keyword>
<feature type="domain" description="GLUE N-terminal" evidence="8">
    <location>
        <begin position="7"/>
        <end position="281"/>
    </location>
</feature>
<dbReference type="Proteomes" id="UP000000689">
    <property type="component" value="Chromosome 10"/>
</dbReference>
<dbReference type="InterPro" id="IPR001876">
    <property type="entry name" value="Znf_RanBP2"/>
</dbReference>
<keyword evidence="10" id="KW-1185">Reference proteome</keyword>
<dbReference type="PANTHER" id="PTHR13128:SF12">
    <property type="entry name" value="VACUOLAR PROTEIN-SORTING-ASSOCIATED PROTEIN 36"/>
    <property type="match status" value="1"/>
</dbReference>
<dbReference type="GO" id="GO:1904669">
    <property type="term" value="P:ATP export"/>
    <property type="evidence" value="ECO:0007669"/>
    <property type="project" value="EnsemblFungi"/>
</dbReference>
<dbReference type="STRING" id="1071378.G0WH78"/>
<evidence type="ECO:0000256" key="5">
    <source>
        <dbReference type="ARBA" id="ARBA00022833"/>
    </source>
</evidence>
<dbReference type="Gene3D" id="2.30.29.30">
    <property type="entry name" value="Pleckstrin-homology domain (PH domain)/Phosphotyrosine-binding domain (PTB)"/>
    <property type="match status" value="1"/>
</dbReference>
<dbReference type="Pfam" id="PF16988">
    <property type="entry name" value="Vps36-NZF-N"/>
    <property type="match status" value="1"/>
</dbReference>
<dbReference type="SUPFAM" id="SSF50729">
    <property type="entry name" value="PH domain-like"/>
    <property type="match status" value="1"/>
</dbReference>
<dbReference type="SUPFAM" id="SSF46785">
    <property type="entry name" value="Winged helix' DNA-binding domain"/>
    <property type="match status" value="1"/>
</dbReference>
<keyword evidence="5" id="KW-0862">Zinc</keyword>
<dbReference type="InterPro" id="IPR036443">
    <property type="entry name" value="Znf_RanBP2_sf"/>
</dbReference>
<dbReference type="Gene3D" id="1.10.10.10">
    <property type="entry name" value="Winged helix-like DNA-binding domain superfamily/Winged helix DNA-binding domain"/>
    <property type="match status" value="2"/>
</dbReference>
<dbReference type="GO" id="GO:0043328">
    <property type="term" value="P:protein transport to vacuole involved in ubiquitin-dependent protein catabolic process via the multivesicular body sorting pathway"/>
    <property type="evidence" value="ECO:0007669"/>
    <property type="project" value="UniProtKB-UniRule"/>
</dbReference>
<gene>
    <name evidence="9" type="primary">NDAI0J02640</name>
    <name evidence="9" type="ordered locus">NDAI_0J02640</name>
</gene>
<dbReference type="InterPro" id="IPR031558">
    <property type="entry name" value="Vps36-NZF-N"/>
</dbReference>
<dbReference type="AlphaFoldDB" id="G0WH78"/>
<dbReference type="RefSeq" id="XP_003672399.1">
    <property type="nucleotide sequence ID" value="XM_003672351.1"/>
</dbReference>
<evidence type="ECO:0000313" key="10">
    <source>
        <dbReference type="Proteomes" id="UP000000689"/>
    </source>
</evidence>
<dbReference type="EMBL" id="HE580276">
    <property type="protein sequence ID" value="CCD27156.1"/>
    <property type="molecule type" value="Genomic_DNA"/>
</dbReference>
<evidence type="ECO:0000256" key="3">
    <source>
        <dbReference type="ARBA" id="ARBA00022723"/>
    </source>
</evidence>
<comment type="subcellular location">
    <subcellularLocation>
        <location evidence="7">Cytoplasm</location>
    </subcellularLocation>
    <subcellularLocation>
        <location evidence="7">Endosome</location>
    </subcellularLocation>
</comment>
<dbReference type="SUPFAM" id="SSF90209">
    <property type="entry name" value="Ran binding protein zinc finger-like"/>
    <property type="match status" value="2"/>
</dbReference>
<dbReference type="GO" id="GO:0032266">
    <property type="term" value="F:phosphatidylinositol-3-phosphate binding"/>
    <property type="evidence" value="ECO:0007669"/>
    <property type="project" value="UniProtKB-UniRule"/>
</dbReference>
<proteinExistence type="inferred from homology"/>
<dbReference type="HOGENOM" id="CLU_015433_2_1_1"/>
<evidence type="ECO:0000256" key="1">
    <source>
        <dbReference type="ARBA" id="ARBA00009697"/>
    </source>
</evidence>
<name>G0WH78_NAUDC</name>
<dbReference type="InterPro" id="IPR037855">
    <property type="entry name" value="Vps36"/>
</dbReference>
<evidence type="ECO:0000256" key="2">
    <source>
        <dbReference type="ARBA" id="ARBA00022448"/>
    </source>
</evidence>
<comment type="subunit">
    <text evidence="7">Component of the endosomal sorting complex required for transport II (ESCRT-II).</text>
</comment>
<dbReference type="OMA" id="YAMYNKS"/>
<dbReference type="SMART" id="SM00547">
    <property type="entry name" value="ZnF_RBZ"/>
    <property type="match status" value="2"/>
</dbReference>
<evidence type="ECO:0000256" key="6">
    <source>
        <dbReference type="ARBA" id="ARBA00022927"/>
    </source>
</evidence>
<dbReference type="eggNOG" id="KOG2760">
    <property type="taxonomic scope" value="Eukaryota"/>
</dbReference>
<dbReference type="GO" id="GO:0043130">
    <property type="term" value="F:ubiquitin binding"/>
    <property type="evidence" value="ECO:0007669"/>
    <property type="project" value="UniProtKB-UniRule"/>
</dbReference>